<keyword evidence="2" id="KW-1133">Transmembrane helix</keyword>
<keyword evidence="6" id="KW-1185">Reference proteome</keyword>
<evidence type="ECO:0000256" key="2">
    <source>
        <dbReference type="SAM" id="Phobius"/>
    </source>
</evidence>
<evidence type="ECO:0000259" key="3">
    <source>
        <dbReference type="Pfam" id="PF25741"/>
    </source>
</evidence>
<dbReference type="Pfam" id="PF25741">
    <property type="entry name" value="Viral_FcR"/>
    <property type="match status" value="1"/>
</dbReference>
<organism evidence="4 6">
    <name type="scientific">Panine betaherpesvirus 2</name>
    <name type="common">Chimpanzee cytomegalovirus</name>
    <dbReference type="NCBI Taxonomy" id="188763"/>
    <lineage>
        <taxon>Viruses</taxon>
        <taxon>Duplodnaviria</taxon>
        <taxon>Heunggongvirae</taxon>
        <taxon>Peploviricota</taxon>
        <taxon>Herviviricetes</taxon>
        <taxon>Herpesvirales</taxon>
        <taxon>Orthoherpesviridae</taxon>
        <taxon>Betaherpesvirinae</taxon>
        <taxon>Cytomegalovirus</taxon>
        <taxon>Cytomegalovirus paninebeta2</taxon>
    </lineage>
</organism>
<feature type="region of interest" description="Disordered" evidence="1">
    <location>
        <begin position="55"/>
        <end position="84"/>
    </location>
</feature>
<dbReference type="InterPro" id="IPR057751">
    <property type="entry name" value="Viral_FcR_dom"/>
</dbReference>
<dbReference type="GeneID" id="935463"/>
<dbReference type="OrthoDB" id="31227at10239"/>
<feature type="domain" description="Viral Fc-gamma receptor-like protein UL119-like" evidence="3">
    <location>
        <begin position="189"/>
        <end position="365"/>
    </location>
</feature>
<dbReference type="KEGG" id="vg:935463"/>
<accession>Q8QRZ0</accession>
<protein>
    <submittedName>
        <fullName evidence="4">Membrane glycoprotein UL119</fullName>
    </submittedName>
</protein>
<name>Q8QRZ0_9BETA</name>
<proteinExistence type="predicted"/>
<dbReference type="Proteomes" id="UP000099188">
    <property type="component" value="Segment"/>
</dbReference>
<evidence type="ECO:0000313" key="6">
    <source>
        <dbReference type="Proteomes" id="UP000099188"/>
    </source>
</evidence>
<evidence type="ECO:0000313" key="5">
    <source>
        <dbReference type="EMBL" id="QXV67862.1"/>
    </source>
</evidence>
<evidence type="ECO:0000313" key="4">
    <source>
        <dbReference type="EMBL" id="AAM00748.1"/>
    </source>
</evidence>
<dbReference type="EMBL" id="MZ151943">
    <property type="protein sequence ID" value="QXV67862.1"/>
    <property type="molecule type" value="Genomic_DNA"/>
</dbReference>
<reference evidence="5" key="2">
    <citation type="submission" date="2021-05" db="EMBL/GenBank/DDBJ databases">
        <title>Cloning and multi-omic analysis of chimpanzee cytomegalovirus: a resource for comparative functional genomics.</title>
        <authorList>
            <person name="Phan Q.V."/>
        </authorList>
    </citation>
    <scope>NUCLEOTIDE SEQUENCE</scope>
    <source>
        <strain evidence="5">Heberling</strain>
    </source>
</reference>
<dbReference type="EMBL" id="AF480884">
    <property type="protein sequence ID" value="AAM00748.1"/>
    <property type="molecule type" value="Genomic_DNA"/>
</dbReference>
<sequence>MSPLVTIFAIAALVGDMTGARGDKNTTASSTSVPVTTSVTTNSTVTTSVIPSTTAAATSSNNGSVNATSTPTGKPTSEATTAAISTSKATTVITTAKSTTPRATTSTGTTAPKSTTEYIFDKYSVSCESAYSYDYKLFNTTCKIKLENATGNANLMAITCYQRPNCQGNFTEFGSLNAKEVKTSGGYQMDFNNTGQALSVVGPVPRTTVEYNCSFISLWRTVHTSWNFFTYPIYAVYGTHLNATTMQIRVLLKNHTHCLLNGSLYDHNSTVHLHHGGKTILPCSISNVTENGELLRQFLFHLNGSHSSVRLSVHISNKNFTTTYLFVHGDPLFEDRLLAYGVLAFLVFMVVVLIYVTYMLARRRDWSYKKLEEVEEKKYPVPYFKQW</sequence>
<dbReference type="RefSeq" id="NP_612742.1">
    <property type="nucleotide sequence ID" value="NC_003521.1"/>
</dbReference>
<evidence type="ECO:0000256" key="1">
    <source>
        <dbReference type="SAM" id="MobiDB-lite"/>
    </source>
</evidence>
<gene>
    <name evidence="4" type="primary">UL119</name>
    <name evidence="4" type="ORF">CCMVgp100</name>
</gene>
<reference evidence="4 6" key="1">
    <citation type="journal article" date="2003" name="J. Gen. Virol.">
        <title>The human cytomegalovirus genome revisited: comparison with the chimpanzee cytomegalovirus genome.</title>
        <authorList>
            <person name="Davison A.J."/>
            <person name="Dolan A."/>
            <person name="Akter P."/>
            <person name="Addison C."/>
            <person name="Dargan D.J."/>
            <person name="Alcendor D.J."/>
            <person name="McGeoch D.J."/>
            <person name="Hayward G.S."/>
        </authorList>
    </citation>
    <scope>NUCLEOTIDE SEQUENCE [LARGE SCALE GENOMIC DNA]</scope>
    <source>
        <strain evidence="4">Heberling</strain>
    </source>
</reference>
<keyword evidence="2" id="KW-0472">Membrane</keyword>
<feature type="transmembrane region" description="Helical" evidence="2">
    <location>
        <begin position="337"/>
        <end position="361"/>
    </location>
</feature>
<keyword evidence="2" id="KW-0812">Transmembrane</keyword>